<dbReference type="PANTHER" id="PTHR43201">
    <property type="entry name" value="ACYL-COA SYNTHETASE"/>
    <property type="match status" value="1"/>
</dbReference>
<gene>
    <name evidence="5" type="ORF">WG925_23455</name>
</gene>
<keyword evidence="6" id="KW-1185">Reference proteome</keyword>
<name>A0ABU9ALC0_PSEA5</name>
<dbReference type="Gene3D" id="3.40.50.980">
    <property type="match status" value="2"/>
</dbReference>
<feature type="domain" description="AMP-dependent synthetase/ligase" evidence="3">
    <location>
        <begin position="32"/>
        <end position="425"/>
    </location>
</feature>
<dbReference type="InterPro" id="IPR020845">
    <property type="entry name" value="AMP-binding_CS"/>
</dbReference>
<dbReference type="InterPro" id="IPR000873">
    <property type="entry name" value="AMP-dep_synth/lig_dom"/>
</dbReference>
<evidence type="ECO:0000256" key="2">
    <source>
        <dbReference type="ARBA" id="ARBA00022598"/>
    </source>
</evidence>
<sequence length="571" mass="60292">MTAHPLPPAQRRAAIGARHPRWVPRTLAGALDAACAEFADRPFVVTEAGTWTYRELRAWADRLAGGLARLGVGRGDRVAVVLPNDAEFPALRYAVARLGAVTVPVNTANRTAELGFVLRRSGARVLVTVDRFRDVDHLAALDALAPGWAERPGGAGGEALPDLRHVVVHPGGAAPPRPGVTTVADLAAADPVTTTAGEPGDVADILFTSGTTGEPKGVQLSHDMLLRTAYGSTWGRAYADGHRVVFSLPLFHVYGYVEGLLTVGFVGGAVITRRTFDPAALLAAIEAHRAHDALLIPTMTAELVRVQRERGYDLSSLTHLYSSGGMSPHGIWAEIDEVLAPGEVVTGYGMSETTASTTCTWPEDPAERRATTNGCVKTAGVAGDPARGGRLVEYRVLDTATLAELPAGAAGELVCRGPGVTPGYYRNPEADAAAFLPGGWLRTGDLGTFDADGYLHLVGRTKDSYRCGGEQVVPGDVEAVLARHPSVHQAFVVPVPDARSGEAGWAWVVPRAGHTVDAGVLVAWCAEHLARFKVPRHVAEIAVDDVPLTPSGRARKFLLAERAARELHPGG</sequence>
<keyword evidence="2" id="KW-0436">Ligase</keyword>
<protein>
    <submittedName>
        <fullName evidence="5">Class I adenylate-forming enzyme family protein</fullName>
    </submittedName>
</protein>
<evidence type="ECO:0000313" key="6">
    <source>
        <dbReference type="Proteomes" id="UP001367513"/>
    </source>
</evidence>
<comment type="similarity">
    <text evidence="1">Belongs to the ATP-dependent AMP-binding enzyme family.</text>
</comment>
<proteinExistence type="inferred from homology"/>
<evidence type="ECO:0000313" key="5">
    <source>
        <dbReference type="EMBL" id="MEK6466706.1"/>
    </source>
</evidence>
<feature type="domain" description="AMP-binding enzyme C-terminal" evidence="4">
    <location>
        <begin position="477"/>
        <end position="552"/>
    </location>
</feature>
<evidence type="ECO:0000256" key="1">
    <source>
        <dbReference type="ARBA" id="ARBA00006432"/>
    </source>
</evidence>
<dbReference type="Gene3D" id="3.30.300.30">
    <property type="match status" value="1"/>
</dbReference>
<dbReference type="Pfam" id="PF00501">
    <property type="entry name" value="AMP-binding"/>
    <property type="match status" value="1"/>
</dbReference>
<evidence type="ECO:0000259" key="4">
    <source>
        <dbReference type="Pfam" id="PF13193"/>
    </source>
</evidence>
<evidence type="ECO:0000259" key="3">
    <source>
        <dbReference type="Pfam" id="PF00501"/>
    </source>
</evidence>
<dbReference type="Proteomes" id="UP001367513">
    <property type="component" value="Unassembled WGS sequence"/>
</dbReference>
<dbReference type="EMBL" id="JBBPIX010000016">
    <property type="protein sequence ID" value="MEK6466706.1"/>
    <property type="molecule type" value="Genomic_DNA"/>
</dbReference>
<reference evidence="5 6" key="1">
    <citation type="submission" date="2024-03" db="EMBL/GenBank/DDBJ databases">
        <title>Draft genome sequence of Pseudonocardia carboxydivorans JCM 14827.</title>
        <authorList>
            <person name="Duangmal K."/>
        </authorList>
    </citation>
    <scope>NUCLEOTIDE SEQUENCE [LARGE SCALE GENOMIC DNA]</scope>
    <source>
        <strain evidence="5 6">JCM 14827</strain>
    </source>
</reference>
<dbReference type="InterPro" id="IPR025110">
    <property type="entry name" value="AMP-bd_C"/>
</dbReference>
<dbReference type="SUPFAM" id="SSF56801">
    <property type="entry name" value="Acetyl-CoA synthetase-like"/>
    <property type="match status" value="1"/>
</dbReference>
<dbReference type="Gene3D" id="2.30.38.10">
    <property type="entry name" value="Luciferase, Domain 3"/>
    <property type="match status" value="1"/>
</dbReference>
<dbReference type="PANTHER" id="PTHR43201:SF5">
    <property type="entry name" value="MEDIUM-CHAIN ACYL-COA LIGASE ACSF2, MITOCHONDRIAL"/>
    <property type="match status" value="1"/>
</dbReference>
<comment type="caution">
    <text evidence="5">The sequence shown here is derived from an EMBL/GenBank/DDBJ whole genome shotgun (WGS) entry which is preliminary data.</text>
</comment>
<dbReference type="RefSeq" id="WP_346103398.1">
    <property type="nucleotide sequence ID" value="NZ_BAAAOD010000021.1"/>
</dbReference>
<organism evidence="5 6">
    <name type="scientific">Pseudonocardia alni subsp. carboxydivorans</name>
    <dbReference type="NCBI Taxonomy" id="415010"/>
    <lineage>
        <taxon>Bacteria</taxon>
        <taxon>Bacillati</taxon>
        <taxon>Actinomycetota</taxon>
        <taxon>Actinomycetes</taxon>
        <taxon>Pseudonocardiales</taxon>
        <taxon>Pseudonocardiaceae</taxon>
        <taxon>Pseudonocardia</taxon>
    </lineage>
</organism>
<dbReference type="PROSITE" id="PS00455">
    <property type="entry name" value="AMP_BINDING"/>
    <property type="match status" value="1"/>
</dbReference>
<dbReference type="InterPro" id="IPR045851">
    <property type="entry name" value="AMP-bd_C_sf"/>
</dbReference>
<dbReference type="Pfam" id="PF13193">
    <property type="entry name" value="AMP-binding_C"/>
    <property type="match status" value="1"/>
</dbReference>
<accession>A0ABU9ALC0</accession>